<feature type="region of interest" description="Disordered" evidence="8">
    <location>
        <begin position="70"/>
        <end position="110"/>
    </location>
</feature>
<dbReference type="GeneID" id="107227641"/>
<dbReference type="PROSITE" id="PS50082">
    <property type="entry name" value="WD_REPEATS_2"/>
    <property type="match status" value="1"/>
</dbReference>
<dbReference type="Gene3D" id="2.130.10.10">
    <property type="entry name" value="YVTN repeat-like/Quinoprotein amine dehydrogenase"/>
    <property type="match status" value="2"/>
</dbReference>
<keyword evidence="9" id="KW-1185">Reference proteome</keyword>
<dbReference type="Pfam" id="PF00400">
    <property type="entry name" value="WD40"/>
    <property type="match status" value="2"/>
</dbReference>
<evidence type="ECO:0000256" key="4">
    <source>
        <dbReference type="ARBA" id="ARBA00022574"/>
    </source>
</evidence>
<dbReference type="InterPro" id="IPR050687">
    <property type="entry name" value="Dynein_IC"/>
</dbReference>
<evidence type="ECO:0000256" key="3">
    <source>
        <dbReference type="ARBA" id="ARBA00022490"/>
    </source>
</evidence>
<keyword evidence="5" id="KW-0677">Repeat</keyword>
<comment type="subcellular location">
    <subcellularLocation>
        <location evidence="1">Cytoplasm</location>
        <location evidence="1">Cytoskeleton</location>
    </subcellularLocation>
</comment>
<evidence type="ECO:0000256" key="2">
    <source>
        <dbReference type="ARBA" id="ARBA00011059"/>
    </source>
</evidence>
<feature type="compositionally biased region" description="Basic and acidic residues" evidence="8">
    <location>
        <begin position="1"/>
        <end position="11"/>
    </location>
</feature>
<feature type="compositionally biased region" description="Basic and acidic residues" evidence="8">
    <location>
        <begin position="18"/>
        <end position="50"/>
    </location>
</feature>
<dbReference type="RefSeq" id="XP_046586329.1">
    <property type="nucleotide sequence ID" value="XM_046730373.1"/>
</dbReference>
<evidence type="ECO:0000313" key="9">
    <source>
        <dbReference type="Proteomes" id="UP000829291"/>
    </source>
</evidence>
<dbReference type="InterPro" id="IPR001680">
    <property type="entry name" value="WD40_rpt"/>
</dbReference>
<dbReference type="SMART" id="SM00320">
    <property type="entry name" value="WD40"/>
    <property type="match status" value="7"/>
</dbReference>
<evidence type="ECO:0000256" key="7">
    <source>
        <dbReference type="PROSITE-ProRule" id="PRU00221"/>
    </source>
</evidence>
<dbReference type="SUPFAM" id="SSF50978">
    <property type="entry name" value="WD40 repeat-like"/>
    <property type="match status" value="1"/>
</dbReference>
<feature type="repeat" description="WD" evidence="7">
    <location>
        <begin position="493"/>
        <end position="540"/>
    </location>
</feature>
<keyword evidence="6" id="KW-0206">Cytoskeleton</keyword>
<keyword evidence="3" id="KW-0963">Cytoplasm</keyword>
<gene>
    <name evidence="10" type="primary">LOC107227641</name>
</gene>
<evidence type="ECO:0000256" key="8">
    <source>
        <dbReference type="SAM" id="MobiDB-lite"/>
    </source>
</evidence>
<sequence length="674" mass="75265">MMSDRKAELERKKAKLQAIREEKERRRKEKEQKDVEEATVRAAGADKDHRKDLDAMLSSLGVAPVSDVLSSLSSMNSLTPEQSANATPDASLQPSSINSVQSIPGRRKAPRDLTAVSVAHTDIPPKEPVVYSKQTQTAQTTHTSHDGYFETDWWRPRKDEYNLNPGLEWEDEFTAEDEESSLPHMDGFQSKLPPGILPHGLPQVKEVQPAVTQVEQEKEKEKPKEVRELSEEEKLMTILSEEFQRFLDRSSRVVERALGESVDIYTDYTGIIDGEDGIDEKSHQRLSLNRSFFCDRWSRNRCITSLDWSPQFPELLAASYKNNDDTPNDPDGVCLIWNTKFKKTTPEYIFHCQSSVMATTFARFHPNLILGGTYSGQIVLWDNRVQKRTPIQRTPLSASAHTHPVYCLSVVGTQNAHNLISISTDGKLCSWNLDMLSHPQETLELQARQSKPVAVTSLAFPSGDVNNFIVGSEDGTVYSACRHGTKAGVTETYEGHLGPVTGVSAHAVQGGIDFSHLFLTSSIDWTIKLWSLKENKPLYSFEHNGDYVYDVAWSPTHPALFAAVDGSGRLDLWNLNQDTEVPAASVIVDGCPALNTVSWTPSGLHVTVGDDTGKIWVYDVAENFAHPRIDEWNNFLYTQQDLKNNKADEELDKLNLSSGPSSLISMPSLSGPIR</sequence>
<protein>
    <submittedName>
        <fullName evidence="10">Cytoplasmic dynein 1 intermediate chain isoform X23</fullName>
    </submittedName>
</protein>
<feature type="compositionally biased region" description="Polar residues" evidence="8">
    <location>
        <begin position="79"/>
        <end position="102"/>
    </location>
</feature>
<evidence type="ECO:0000313" key="10">
    <source>
        <dbReference type="RefSeq" id="XP_046586329.1"/>
    </source>
</evidence>
<proteinExistence type="inferred from homology"/>
<dbReference type="Pfam" id="PF11540">
    <property type="entry name" value="Dynein_IC2"/>
    <property type="match status" value="1"/>
</dbReference>
<feature type="region of interest" description="Disordered" evidence="8">
    <location>
        <begin position="1"/>
        <end position="50"/>
    </location>
</feature>
<dbReference type="PANTHER" id="PTHR12442">
    <property type="entry name" value="DYNEIN INTERMEDIATE CHAIN"/>
    <property type="match status" value="1"/>
</dbReference>
<evidence type="ECO:0000256" key="1">
    <source>
        <dbReference type="ARBA" id="ARBA00004245"/>
    </source>
</evidence>
<dbReference type="Proteomes" id="UP000829291">
    <property type="component" value="Chromosome 1"/>
</dbReference>
<dbReference type="InterPro" id="IPR015943">
    <property type="entry name" value="WD40/YVTN_repeat-like_dom_sf"/>
</dbReference>
<organism evidence="9 10">
    <name type="scientific">Neodiprion lecontei</name>
    <name type="common">Redheaded pine sawfly</name>
    <dbReference type="NCBI Taxonomy" id="441921"/>
    <lineage>
        <taxon>Eukaryota</taxon>
        <taxon>Metazoa</taxon>
        <taxon>Ecdysozoa</taxon>
        <taxon>Arthropoda</taxon>
        <taxon>Hexapoda</taxon>
        <taxon>Insecta</taxon>
        <taxon>Pterygota</taxon>
        <taxon>Neoptera</taxon>
        <taxon>Endopterygota</taxon>
        <taxon>Hymenoptera</taxon>
        <taxon>Tenthredinoidea</taxon>
        <taxon>Diprionidae</taxon>
        <taxon>Diprioninae</taxon>
        <taxon>Neodiprion</taxon>
    </lineage>
</organism>
<dbReference type="InterPro" id="IPR025956">
    <property type="entry name" value="DYNC1I1/DYNC1I2"/>
</dbReference>
<keyword evidence="4 7" id="KW-0853">WD repeat</keyword>
<dbReference type="PANTHER" id="PTHR12442:SF22">
    <property type="entry name" value="CYTOPLASMIC DYNEIN 1 INTERMEDIATE CHAIN-RELATED"/>
    <property type="match status" value="1"/>
</dbReference>
<comment type="similarity">
    <text evidence="2">Belongs to the dynein intermediate chain family.</text>
</comment>
<name>A0ABM3FE87_NEOLC</name>
<dbReference type="InterPro" id="IPR036322">
    <property type="entry name" value="WD40_repeat_dom_sf"/>
</dbReference>
<evidence type="ECO:0000256" key="6">
    <source>
        <dbReference type="ARBA" id="ARBA00023212"/>
    </source>
</evidence>
<evidence type="ECO:0000256" key="5">
    <source>
        <dbReference type="ARBA" id="ARBA00022737"/>
    </source>
</evidence>
<accession>A0ABM3FE87</accession>
<reference evidence="10" key="1">
    <citation type="submission" date="2025-08" db="UniProtKB">
        <authorList>
            <consortium name="RefSeq"/>
        </authorList>
    </citation>
    <scope>IDENTIFICATION</scope>
    <source>
        <tissue evidence="10">Thorax and Abdomen</tissue>
    </source>
</reference>